<keyword evidence="3" id="KW-0969">Cilium</keyword>
<feature type="chain" id="PRO_5047075287" evidence="2">
    <location>
        <begin position="34"/>
        <end position="199"/>
    </location>
</feature>
<sequence>MTATGRPGMTRRAADRVGLFALAGLLLMPPSDAAEKALPAGIEPLVAGKAASGAAPPSSAPLSGAARPTVRAPGIKSITGRADGGWSAEGRMLTVNQRDYVVSSLPLRPTVPIPSDARVTSVYWRVETLRPLPAGMTLRLCLSERCRPLDAPTGRSDAWTMWPAGGPAVLELALPGRGTLVPPVVVTRYQILVNYRNGD</sequence>
<proteinExistence type="predicted"/>
<dbReference type="EMBL" id="SZPQ01000002">
    <property type="protein sequence ID" value="TKI08302.1"/>
    <property type="molecule type" value="Genomic_DNA"/>
</dbReference>
<accession>A0ABY2SQD3</accession>
<keyword evidence="3" id="KW-0966">Cell projection</keyword>
<dbReference type="InterPro" id="IPR009420">
    <property type="entry name" value="FlhE"/>
</dbReference>
<name>A0ABY2SQD3_9HYPH</name>
<protein>
    <submittedName>
        <fullName evidence="3">Flagellar protein FlhE</fullName>
    </submittedName>
</protein>
<keyword evidence="2" id="KW-0732">Signal</keyword>
<feature type="compositionally biased region" description="Low complexity" evidence="1">
    <location>
        <begin position="50"/>
        <end position="66"/>
    </location>
</feature>
<organism evidence="3 4">
    <name type="scientific">Martelella alba</name>
    <dbReference type="NCBI Taxonomy" id="2590451"/>
    <lineage>
        <taxon>Bacteria</taxon>
        <taxon>Pseudomonadati</taxon>
        <taxon>Pseudomonadota</taxon>
        <taxon>Alphaproteobacteria</taxon>
        <taxon>Hyphomicrobiales</taxon>
        <taxon>Aurantimonadaceae</taxon>
        <taxon>Martelella</taxon>
    </lineage>
</organism>
<keyword evidence="4" id="KW-1185">Reference proteome</keyword>
<gene>
    <name evidence="3" type="ORF">FCN80_03930</name>
</gene>
<evidence type="ECO:0000256" key="2">
    <source>
        <dbReference type="SAM" id="SignalP"/>
    </source>
</evidence>
<evidence type="ECO:0000313" key="4">
    <source>
        <dbReference type="Proteomes" id="UP000305202"/>
    </source>
</evidence>
<evidence type="ECO:0000256" key="1">
    <source>
        <dbReference type="SAM" id="MobiDB-lite"/>
    </source>
</evidence>
<dbReference type="RefSeq" id="WP_136988575.1">
    <property type="nucleotide sequence ID" value="NZ_SZPQ01000002.1"/>
</dbReference>
<keyword evidence="3" id="KW-0282">Flagellum</keyword>
<feature type="signal peptide" evidence="2">
    <location>
        <begin position="1"/>
        <end position="33"/>
    </location>
</feature>
<dbReference type="Proteomes" id="UP000305202">
    <property type="component" value="Unassembled WGS sequence"/>
</dbReference>
<comment type="caution">
    <text evidence="3">The sequence shown here is derived from an EMBL/GenBank/DDBJ whole genome shotgun (WGS) entry which is preliminary data.</text>
</comment>
<dbReference type="Pfam" id="PF06366">
    <property type="entry name" value="FlhE"/>
    <property type="match status" value="1"/>
</dbReference>
<reference evidence="3 4" key="1">
    <citation type="submission" date="2019-04" db="EMBL/GenBank/DDBJ databases">
        <authorList>
            <person name="Li M."/>
            <person name="Gao C."/>
        </authorList>
    </citation>
    <scope>NUCLEOTIDE SEQUENCE [LARGE SCALE GENOMIC DNA]</scope>
    <source>
        <strain evidence="3 4">BGMRC 2031</strain>
    </source>
</reference>
<evidence type="ECO:0000313" key="3">
    <source>
        <dbReference type="EMBL" id="TKI08302.1"/>
    </source>
</evidence>
<feature type="region of interest" description="Disordered" evidence="1">
    <location>
        <begin position="50"/>
        <end position="71"/>
    </location>
</feature>